<keyword evidence="8" id="KW-0249">Electron transport</keyword>
<evidence type="ECO:0000256" key="2">
    <source>
        <dbReference type="ARBA" id="ARBA00007260"/>
    </source>
</evidence>
<dbReference type="InterPro" id="IPR009866">
    <property type="entry name" value="NADH_UbQ_OxRdtase_NDUFB4_su"/>
</dbReference>
<keyword evidence="7" id="KW-0999">Mitochondrion inner membrane</keyword>
<sequence>MSQEEELIAKRARMKAALKAQFIKQQYNPYRFINGNEPIFDPAIQRWMAMKATTNEFFRPTPKTSLIGFLNVVPIGILFYFLYTSRLEKERIYRSGQMSYRDRRFKFT</sequence>
<gene>
    <name evidence="16" type="primary">LOC108667883</name>
</gene>
<evidence type="ECO:0000256" key="13">
    <source>
        <dbReference type="ARBA" id="ARBA00030987"/>
    </source>
</evidence>
<protein>
    <recommendedName>
        <fullName evidence="3">NADH dehydrogenase [ubiquinone] 1 beta subcomplex subunit 4</fullName>
    </recommendedName>
    <alternativeName>
        <fullName evidence="12">Complex I-B15</fullName>
    </alternativeName>
    <alternativeName>
        <fullName evidence="13">NADH-ubiquinone oxidoreductase B15 subunit</fullName>
    </alternativeName>
</protein>
<evidence type="ECO:0000256" key="7">
    <source>
        <dbReference type="ARBA" id="ARBA00022792"/>
    </source>
</evidence>
<evidence type="ECO:0000256" key="10">
    <source>
        <dbReference type="ARBA" id="ARBA00023128"/>
    </source>
</evidence>
<keyword evidence="10" id="KW-0496">Mitochondrion</keyword>
<evidence type="ECO:0000313" key="15">
    <source>
        <dbReference type="Proteomes" id="UP000694843"/>
    </source>
</evidence>
<feature type="transmembrane region" description="Helical" evidence="14">
    <location>
        <begin position="65"/>
        <end position="83"/>
    </location>
</feature>
<comment type="subcellular location">
    <subcellularLocation>
        <location evidence="1">Mitochondrion inner membrane</location>
        <topology evidence="1">Single-pass membrane protein</topology>
    </subcellularLocation>
</comment>
<dbReference type="AlphaFoldDB" id="A0A8B7NA66"/>
<dbReference type="GO" id="GO:0005743">
    <property type="term" value="C:mitochondrial inner membrane"/>
    <property type="evidence" value="ECO:0007669"/>
    <property type="project" value="UniProtKB-SubCell"/>
</dbReference>
<dbReference type="KEGG" id="hazt:108667883"/>
<evidence type="ECO:0000256" key="5">
    <source>
        <dbReference type="ARBA" id="ARBA00022660"/>
    </source>
</evidence>
<keyword evidence="6 14" id="KW-0812">Transmembrane</keyword>
<proteinExistence type="inferred from homology"/>
<evidence type="ECO:0000313" key="16">
    <source>
        <dbReference type="RefSeq" id="XP_018010471.1"/>
    </source>
</evidence>
<dbReference type="Proteomes" id="UP000694843">
    <property type="component" value="Unplaced"/>
</dbReference>
<dbReference type="PANTHER" id="PTHR15469:SF0">
    <property type="entry name" value="NADH DEHYDROGENASE [UBIQUINONE] 1 BETA SUBCOMPLEX SUBUNIT 4"/>
    <property type="match status" value="1"/>
</dbReference>
<name>A0A8B7NA66_HYAAZ</name>
<dbReference type="Pfam" id="PF07225">
    <property type="entry name" value="NDUF_B4"/>
    <property type="match status" value="1"/>
</dbReference>
<keyword evidence="9 14" id="KW-1133">Transmembrane helix</keyword>
<evidence type="ECO:0000256" key="4">
    <source>
        <dbReference type="ARBA" id="ARBA00022448"/>
    </source>
</evidence>
<keyword evidence="5" id="KW-0679">Respiratory chain</keyword>
<evidence type="ECO:0000256" key="12">
    <source>
        <dbReference type="ARBA" id="ARBA00030212"/>
    </source>
</evidence>
<dbReference type="GeneID" id="108667883"/>
<dbReference type="OrthoDB" id="5818798at2759"/>
<organism evidence="15 16">
    <name type="scientific">Hyalella azteca</name>
    <name type="common">Amphipod</name>
    <dbReference type="NCBI Taxonomy" id="294128"/>
    <lineage>
        <taxon>Eukaryota</taxon>
        <taxon>Metazoa</taxon>
        <taxon>Ecdysozoa</taxon>
        <taxon>Arthropoda</taxon>
        <taxon>Crustacea</taxon>
        <taxon>Multicrustacea</taxon>
        <taxon>Malacostraca</taxon>
        <taxon>Eumalacostraca</taxon>
        <taxon>Peracarida</taxon>
        <taxon>Amphipoda</taxon>
        <taxon>Senticaudata</taxon>
        <taxon>Talitrida</taxon>
        <taxon>Talitroidea</taxon>
        <taxon>Hyalellidae</taxon>
        <taxon>Hyalella</taxon>
    </lineage>
</organism>
<comment type="similarity">
    <text evidence="2">Belongs to the complex I NDUFB4 subunit family.</text>
</comment>
<dbReference type="RefSeq" id="XP_018010471.1">
    <property type="nucleotide sequence ID" value="XM_018154982.2"/>
</dbReference>
<evidence type="ECO:0000256" key="9">
    <source>
        <dbReference type="ARBA" id="ARBA00022989"/>
    </source>
</evidence>
<evidence type="ECO:0000256" key="3">
    <source>
        <dbReference type="ARBA" id="ARBA00018681"/>
    </source>
</evidence>
<evidence type="ECO:0000256" key="14">
    <source>
        <dbReference type="SAM" id="Phobius"/>
    </source>
</evidence>
<accession>A0A8B7NA66</accession>
<evidence type="ECO:0000256" key="8">
    <source>
        <dbReference type="ARBA" id="ARBA00022982"/>
    </source>
</evidence>
<evidence type="ECO:0000256" key="6">
    <source>
        <dbReference type="ARBA" id="ARBA00022692"/>
    </source>
</evidence>
<reference evidence="16" key="1">
    <citation type="submission" date="2025-08" db="UniProtKB">
        <authorList>
            <consortium name="RefSeq"/>
        </authorList>
    </citation>
    <scope>IDENTIFICATION</scope>
    <source>
        <tissue evidence="16">Whole organism</tissue>
    </source>
</reference>
<keyword evidence="11 14" id="KW-0472">Membrane</keyword>
<keyword evidence="15" id="KW-1185">Reference proteome</keyword>
<evidence type="ECO:0000256" key="11">
    <source>
        <dbReference type="ARBA" id="ARBA00023136"/>
    </source>
</evidence>
<evidence type="ECO:0000256" key="1">
    <source>
        <dbReference type="ARBA" id="ARBA00004434"/>
    </source>
</evidence>
<keyword evidence="4" id="KW-0813">Transport</keyword>
<dbReference type="CTD" id="36640"/>
<dbReference type="PANTHER" id="PTHR15469">
    <property type="entry name" value="NADH-UBIQUINONE OXIDOREDUCTASE B15 SUBUNIT"/>
    <property type="match status" value="1"/>
</dbReference>
<dbReference type="OMA" id="NPYRHAT"/>